<dbReference type="GO" id="GO:0016787">
    <property type="term" value="F:hydrolase activity"/>
    <property type="evidence" value="ECO:0007669"/>
    <property type="project" value="UniProtKB-KW"/>
</dbReference>
<dbReference type="OrthoDB" id="115291at2"/>
<evidence type="ECO:0000313" key="2">
    <source>
        <dbReference type="EMBL" id="SEA12338.1"/>
    </source>
</evidence>
<dbReference type="Gene3D" id="3.40.50.1820">
    <property type="entry name" value="alpha/beta hydrolase"/>
    <property type="match status" value="1"/>
</dbReference>
<proteinExistence type="predicted"/>
<gene>
    <name evidence="2" type="ORF">SAMN05660420_01288</name>
</gene>
<dbReference type="EMBL" id="FNQN01000003">
    <property type="protein sequence ID" value="SEA12338.1"/>
    <property type="molecule type" value="Genomic_DNA"/>
</dbReference>
<evidence type="ECO:0000259" key="1">
    <source>
        <dbReference type="Pfam" id="PF01738"/>
    </source>
</evidence>
<dbReference type="Proteomes" id="UP000199409">
    <property type="component" value="Unassembled WGS sequence"/>
</dbReference>
<keyword evidence="2" id="KW-0378">Hydrolase</keyword>
<feature type="domain" description="Dienelactone hydrolase" evidence="1">
    <location>
        <begin position="4"/>
        <end position="167"/>
    </location>
</feature>
<dbReference type="InterPro" id="IPR051049">
    <property type="entry name" value="Dienelactone_hydrolase-like"/>
</dbReference>
<reference evidence="2 3" key="1">
    <citation type="submission" date="2016-10" db="EMBL/GenBank/DDBJ databases">
        <authorList>
            <person name="de Groot N.N."/>
        </authorList>
    </citation>
    <scope>NUCLEOTIDE SEQUENCE [LARGE SCALE GENOMIC DNA]</scope>
    <source>
        <strain evidence="2 3">DSM 7343</strain>
    </source>
</reference>
<dbReference type="RefSeq" id="WP_092345902.1">
    <property type="nucleotide sequence ID" value="NZ_FNQN01000003.1"/>
</dbReference>
<dbReference type="InterPro" id="IPR002925">
    <property type="entry name" value="Dienelactn_hydro"/>
</dbReference>
<protein>
    <submittedName>
        <fullName evidence="2">Dienelactone hydrolase</fullName>
    </submittedName>
</protein>
<dbReference type="InterPro" id="IPR029058">
    <property type="entry name" value="AB_hydrolase_fold"/>
</dbReference>
<organism evidence="2 3">
    <name type="scientific">Desulfuromusa kysingii</name>
    <dbReference type="NCBI Taxonomy" id="37625"/>
    <lineage>
        <taxon>Bacteria</taxon>
        <taxon>Pseudomonadati</taxon>
        <taxon>Thermodesulfobacteriota</taxon>
        <taxon>Desulfuromonadia</taxon>
        <taxon>Desulfuromonadales</taxon>
        <taxon>Geopsychrobacteraceae</taxon>
        <taxon>Desulfuromusa</taxon>
    </lineage>
</organism>
<keyword evidence="3" id="KW-1185">Reference proteome</keyword>
<sequence>MNLIVVSDIFGKTESINQLIAKLSPFYSEVTVIDPYEGQNISFENEEHAYQYFQQNCGITKLTAHLENEVINSKEKIDIIGFSVGGSSAWEISGKDISTNIRNVVSFYGSRIREKTNISPQYPTSVIFPAVEKSFELGPVIQAVENKQNVEVIRINYLHGFMNRESKNFSETGYKYFSDWLAKKAA</sequence>
<dbReference type="PANTHER" id="PTHR46623">
    <property type="entry name" value="CARBOXYMETHYLENEBUTENOLIDASE-RELATED"/>
    <property type="match status" value="1"/>
</dbReference>
<dbReference type="Pfam" id="PF01738">
    <property type="entry name" value="DLH"/>
    <property type="match status" value="1"/>
</dbReference>
<dbReference type="AlphaFoldDB" id="A0A1H3YMS1"/>
<accession>A0A1H3YMS1</accession>
<dbReference type="SUPFAM" id="SSF53474">
    <property type="entry name" value="alpha/beta-Hydrolases"/>
    <property type="match status" value="1"/>
</dbReference>
<dbReference type="PANTHER" id="PTHR46623:SF6">
    <property type="entry name" value="ALPHA_BETA-HYDROLASES SUPERFAMILY PROTEIN"/>
    <property type="match status" value="1"/>
</dbReference>
<evidence type="ECO:0000313" key="3">
    <source>
        <dbReference type="Proteomes" id="UP000199409"/>
    </source>
</evidence>
<dbReference type="STRING" id="37625.SAMN05660420_01288"/>
<name>A0A1H3YMS1_9BACT</name>